<dbReference type="PANTHER" id="PTHR43252:SF6">
    <property type="entry name" value="NEGATIVE TRANSCRIPTION REGULATOR PADR"/>
    <property type="match status" value="1"/>
</dbReference>
<sequence>MGVLKYAILGLLNQKSMTGYDITKEFEEALCEFWSAKHSQIYPELKTLNEQGMVEYKIEISGSVLEKKLYSITELGKKDFMKWLESKKDIPPTFKDEFRLQLFFSDCLSEKDREELIKNHLSQHIARLEHLRNNQKKFESIPEKNTSAFSDYLVLMGAIMREENTCRWLEKCLDLCAK</sequence>
<dbReference type="InterPro" id="IPR018309">
    <property type="entry name" value="Tscrpt_reg_PadR_C"/>
</dbReference>
<dbReference type="Pfam" id="PF10400">
    <property type="entry name" value="Vir_act_alpha_C"/>
    <property type="match status" value="1"/>
</dbReference>
<evidence type="ECO:0000313" key="3">
    <source>
        <dbReference type="EMBL" id="TXJ47371.1"/>
    </source>
</evidence>
<gene>
    <name evidence="3" type="ORF">EPJ72_00455</name>
</gene>
<feature type="domain" description="Transcription regulator PadR N-terminal" evidence="1">
    <location>
        <begin position="8"/>
        <end position="80"/>
    </location>
</feature>
<dbReference type="OrthoDB" id="9783723at2"/>
<protein>
    <submittedName>
        <fullName evidence="3">PadR family transcriptional regulator</fullName>
    </submittedName>
</protein>
<comment type="caution">
    <text evidence="3">The sequence shown here is derived from an EMBL/GenBank/DDBJ whole genome shotgun (WGS) entry which is preliminary data.</text>
</comment>
<dbReference type="Gene3D" id="1.10.10.10">
    <property type="entry name" value="Winged helix-like DNA-binding domain superfamily/Winged helix DNA-binding domain"/>
    <property type="match status" value="1"/>
</dbReference>
<accession>A0A5C8FE53</accession>
<dbReference type="Proteomes" id="UP000323176">
    <property type="component" value="Unassembled WGS sequence"/>
</dbReference>
<organism evidence="3 4">
    <name type="scientific">Brachyspira pilosicoli</name>
    <name type="common">Serpulina pilosicoli</name>
    <dbReference type="NCBI Taxonomy" id="52584"/>
    <lineage>
        <taxon>Bacteria</taxon>
        <taxon>Pseudomonadati</taxon>
        <taxon>Spirochaetota</taxon>
        <taxon>Spirochaetia</taxon>
        <taxon>Brachyspirales</taxon>
        <taxon>Brachyspiraceae</taxon>
        <taxon>Brachyspira</taxon>
    </lineage>
</organism>
<evidence type="ECO:0000259" key="1">
    <source>
        <dbReference type="Pfam" id="PF03551"/>
    </source>
</evidence>
<evidence type="ECO:0000313" key="4">
    <source>
        <dbReference type="Proteomes" id="UP000323176"/>
    </source>
</evidence>
<dbReference type="Pfam" id="PF03551">
    <property type="entry name" value="PadR"/>
    <property type="match status" value="1"/>
</dbReference>
<proteinExistence type="predicted"/>
<dbReference type="InterPro" id="IPR036388">
    <property type="entry name" value="WH-like_DNA-bd_sf"/>
</dbReference>
<name>A0A5C8FE53_BRAPL</name>
<dbReference type="InterPro" id="IPR005149">
    <property type="entry name" value="Tscrpt_reg_PadR_N"/>
</dbReference>
<dbReference type="EMBL" id="SAXY01000006">
    <property type="protein sequence ID" value="TXJ47371.1"/>
    <property type="molecule type" value="Genomic_DNA"/>
</dbReference>
<feature type="domain" description="Transcription regulator PadR C-terminal" evidence="2">
    <location>
        <begin position="95"/>
        <end position="175"/>
    </location>
</feature>
<dbReference type="AlphaFoldDB" id="A0A5C8FE53"/>
<evidence type="ECO:0000259" key="2">
    <source>
        <dbReference type="Pfam" id="PF10400"/>
    </source>
</evidence>
<dbReference type="InterPro" id="IPR036390">
    <property type="entry name" value="WH_DNA-bd_sf"/>
</dbReference>
<dbReference type="PANTHER" id="PTHR43252">
    <property type="entry name" value="TRANSCRIPTIONAL REGULATOR YQJI"/>
    <property type="match status" value="1"/>
</dbReference>
<reference evidence="3 4" key="1">
    <citation type="journal article" date="1992" name="Lakartidningen">
        <title>[Penicillin V and not amoxicillin is the first choice preparation in acute otitis].</title>
        <authorList>
            <person name="Kamme C."/>
            <person name="Lundgren K."/>
            <person name="Prellner K."/>
        </authorList>
    </citation>
    <scope>NUCLEOTIDE SEQUENCE [LARGE SCALE GENOMIC DNA]</scope>
    <source>
        <strain evidence="3 4">PC5538III-hc</strain>
    </source>
</reference>
<dbReference type="SUPFAM" id="SSF46785">
    <property type="entry name" value="Winged helix' DNA-binding domain"/>
    <property type="match status" value="1"/>
</dbReference>
<dbReference type="Gene3D" id="6.10.140.190">
    <property type="match status" value="1"/>
</dbReference>